<dbReference type="AlphaFoldDB" id="A0A3P7N7K3"/>
<dbReference type="InterPro" id="IPR002483">
    <property type="entry name" value="PWI_dom"/>
</dbReference>
<reference evidence="4 5" key="1">
    <citation type="submission" date="2018-11" db="EMBL/GenBank/DDBJ databases">
        <authorList>
            <consortium name="Pathogen Informatics"/>
        </authorList>
    </citation>
    <scope>NUCLEOTIDE SEQUENCE [LARGE SCALE GENOMIC DNA]</scope>
</reference>
<gene>
    <name evidence="4" type="ORF">CGOC_LOCUS11807</name>
</gene>
<dbReference type="Proteomes" id="UP000271889">
    <property type="component" value="Unassembled WGS sequence"/>
</dbReference>
<feature type="domain" description="PWI" evidence="3">
    <location>
        <begin position="1"/>
        <end position="25"/>
    </location>
</feature>
<protein>
    <recommendedName>
        <fullName evidence="3">PWI domain-containing protein</fullName>
    </recommendedName>
</protein>
<keyword evidence="5" id="KW-1185">Reference proteome</keyword>
<dbReference type="GO" id="GO:0006397">
    <property type="term" value="P:mRNA processing"/>
    <property type="evidence" value="ECO:0007669"/>
    <property type="project" value="UniProtKB-KW"/>
</dbReference>
<dbReference type="OrthoDB" id="163257at2759"/>
<proteinExistence type="predicted"/>
<accession>A0A3P7N7K3</accession>
<dbReference type="PROSITE" id="PS51025">
    <property type="entry name" value="PWI"/>
    <property type="match status" value="1"/>
</dbReference>
<sequence>MGELWALLVEADEAEDGIPRSLVEKKIEELRKEPRPGNGDVKPEPTPQSEDWATR</sequence>
<organism evidence="4 5">
    <name type="scientific">Cylicostephanus goldi</name>
    <name type="common">Nematode worm</name>
    <dbReference type="NCBI Taxonomy" id="71465"/>
    <lineage>
        <taxon>Eukaryota</taxon>
        <taxon>Metazoa</taxon>
        <taxon>Ecdysozoa</taxon>
        <taxon>Nematoda</taxon>
        <taxon>Chromadorea</taxon>
        <taxon>Rhabditida</taxon>
        <taxon>Rhabditina</taxon>
        <taxon>Rhabditomorpha</taxon>
        <taxon>Strongyloidea</taxon>
        <taxon>Strongylidae</taxon>
        <taxon>Cylicostephanus</taxon>
    </lineage>
</organism>
<evidence type="ECO:0000259" key="3">
    <source>
        <dbReference type="PROSITE" id="PS51025"/>
    </source>
</evidence>
<dbReference type="EMBL" id="UYRV01118903">
    <property type="protein sequence ID" value="VDN31408.1"/>
    <property type="molecule type" value="Genomic_DNA"/>
</dbReference>
<evidence type="ECO:0000256" key="1">
    <source>
        <dbReference type="ARBA" id="ARBA00022664"/>
    </source>
</evidence>
<dbReference type="SUPFAM" id="SSF101233">
    <property type="entry name" value="PWI domain"/>
    <property type="match status" value="1"/>
</dbReference>
<keyword evidence="1" id="KW-0507">mRNA processing</keyword>
<name>A0A3P7N7K3_CYLGO</name>
<evidence type="ECO:0000313" key="4">
    <source>
        <dbReference type="EMBL" id="VDN31408.1"/>
    </source>
</evidence>
<feature type="region of interest" description="Disordered" evidence="2">
    <location>
        <begin position="29"/>
        <end position="55"/>
    </location>
</feature>
<dbReference type="InterPro" id="IPR036483">
    <property type="entry name" value="PWI_dom_sf"/>
</dbReference>
<evidence type="ECO:0000313" key="5">
    <source>
        <dbReference type="Proteomes" id="UP000271889"/>
    </source>
</evidence>
<evidence type="ECO:0000256" key="2">
    <source>
        <dbReference type="SAM" id="MobiDB-lite"/>
    </source>
</evidence>